<dbReference type="InterPro" id="IPR036047">
    <property type="entry name" value="F-box-like_dom_sf"/>
</dbReference>
<dbReference type="EMBL" id="JAVHJM010000001">
    <property type="protein sequence ID" value="KAK6519790.1"/>
    <property type="molecule type" value="Genomic_DNA"/>
</dbReference>
<keyword evidence="4" id="KW-1185">Reference proteome</keyword>
<dbReference type="PROSITE" id="PS50181">
    <property type="entry name" value="FBOX"/>
    <property type="match status" value="1"/>
</dbReference>
<dbReference type="SUPFAM" id="SSF81383">
    <property type="entry name" value="F-box domain"/>
    <property type="match status" value="1"/>
</dbReference>
<evidence type="ECO:0000256" key="1">
    <source>
        <dbReference type="SAM" id="MobiDB-lite"/>
    </source>
</evidence>
<accession>A0AAN8NKU7</accession>
<evidence type="ECO:0000313" key="3">
    <source>
        <dbReference type="EMBL" id="KAK6519790.1"/>
    </source>
</evidence>
<feature type="domain" description="F-box" evidence="2">
    <location>
        <begin position="10"/>
        <end position="60"/>
    </location>
</feature>
<feature type="region of interest" description="Disordered" evidence="1">
    <location>
        <begin position="440"/>
        <end position="470"/>
    </location>
</feature>
<dbReference type="Pfam" id="PF00646">
    <property type="entry name" value="F-box"/>
    <property type="match status" value="1"/>
</dbReference>
<dbReference type="CDD" id="cd09917">
    <property type="entry name" value="F-box_SF"/>
    <property type="match status" value="1"/>
</dbReference>
<proteinExistence type="predicted"/>
<comment type="caution">
    <text evidence="3">The sequence shown here is derived from an EMBL/GenBank/DDBJ whole genome shotgun (WGS) entry which is preliminary data.</text>
</comment>
<dbReference type="InterPro" id="IPR001810">
    <property type="entry name" value="F-box_dom"/>
</dbReference>
<name>A0AAN8NKU7_9PEZI</name>
<gene>
    <name evidence="3" type="ORF">TWF506_000084</name>
</gene>
<organism evidence="3 4">
    <name type="scientific">Arthrobotrys conoides</name>
    <dbReference type="NCBI Taxonomy" id="74498"/>
    <lineage>
        <taxon>Eukaryota</taxon>
        <taxon>Fungi</taxon>
        <taxon>Dikarya</taxon>
        <taxon>Ascomycota</taxon>
        <taxon>Pezizomycotina</taxon>
        <taxon>Orbiliomycetes</taxon>
        <taxon>Orbiliales</taxon>
        <taxon>Orbiliaceae</taxon>
        <taxon>Arthrobotrys</taxon>
    </lineage>
</organism>
<dbReference type="AlphaFoldDB" id="A0AAN8NKU7"/>
<evidence type="ECO:0000259" key="2">
    <source>
        <dbReference type="PROSITE" id="PS50181"/>
    </source>
</evidence>
<protein>
    <recommendedName>
        <fullName evidence="2">F-box domain-containing protein</fullName>
    </recommendedName>
</protein>
<sequence>MEAGFRKLNSGKLQVLPTELLLSVFEYLDIRDKRAFSKCSRACYFLTFRARIRGIQWQTRYDCTPPSLLKRFEDGQCFAPLNGYIKSAKFDFETIENLSTRLAVLSKFPAITSIKIRLVETRDLERNLYVRILSILATLPYYDNITYLGFEWMGDEMKKECMSSFEGEYVDDNDPHELDSGTAVDQTYRIQDNRADTIKKIHSSEWIRRAFEWKKVALREEKFLGKCVSRIGVNQLALRGDIRLPKGLQSLKLGMSECEPSFCLPLLRCEAITTLCLGVPTWETISTSIYPELNTMLEFPRIKDLTLYFCSSNFFYYEELLKKLPHQFPNITSLTSRGTRYIGVYLVPLPDFPKLESLDVDIKRLWDIDTAEGPLKDRLQVGGFPKLKTFKYTAFEGNLEAQLICSISRFKSSDGGEETYDFHWEELRNGHLSVMARKVLNSPENEETEAEVAKEDSEDEVEEGTVEGQL</sequence>
<evidence type="ECO:0000313" key="4">
    <source>
        <dbReference type="Proteomes" id="UP001307849"/>
    </source>
</evidence>
<feature type="compositionally biased region" description="Acidic residues" evidence="1">
    <location>
        <begin position="444"/>
        <end position="470"/>
    </location>
</feature>
<reference evidence="3 4" key="1">
    <citation type="submission" date="2019-10" db="EMBL/GenBank/DDBJ databases">
        <authorList>
            <person name="Palmer J.M."/>
        </authorList>
    </citation>
    <scope>NUCLEOTIDE SEQUENCE [LARGE SCALE GENOMIC DNA]</scope>
    <source>
        <strain evidence="3 4">TWF506</strain>
    </source>
</reference>
<dbReference type="Proteomes" id="UP001307849">
    <property type="component" value="Unassembled WGS sequence"/>
</dbReference>